<dbReference type="SUPFAM" id="SSF53448">
    <property type="entry name" value="Nucleotide-diphospho-sugar transferases"/>
    <property type="match status" value="1"/>
</dbReference>
<dbReference type="EMBL" id="CP005996">
    <property type="protein sequence ID" value="AGS38800.1"/>
    <property type="molecule type" value="Genomic_DNA"/>
</dbReference>
<evidence type="ECO:0000313" key="1">
    <source>
        <dbReference type="EMBL" id="AGS38800.1"/>
    </source>
</evidence>
<dbReference type="AlphaFoldDB" id="S5TUT4"/>
<evidence type="ECO:0000313" key="2">
    <source>
        <dbReference type="Proteomes" id="UP000015380"/>
    </source>
</evidence>
<keyword evidence="1" id="KW-0808">Transferase</keyword>
<reference evidence="2" key="2">
    <citation type="journal article" date="2016" name="Environ. Microbiol. Rep.">
        <title>Analysis of defence systems and a conjugative IncP-1 plasmid in the marine polyaromatic hydrocarbons-degrading bacterium Cycloclasticus sp. 78-ME.</title>
        <authorList>
            <person name="Yakimov M.M."/>
            <person name="Crisafi F."/>
            <person name="Messina E."/>
            <person name="Smedile F."/>
            <person name="Lopatina A."/>
            <person name="Denaro R."/>
            <person name="Pieper D.H."/>
            <person name="Golyshin P.N."/>
            <person name="Giuliano L."/>
        </authorList>
    </citation>
    <scope>NUCLEOTIDE SEQUENCE [LARGE SCALE GENOMIC DNA]</scope>
    <source>
        <strain evidence="2">78-ME</strain>
    </source>
</reference>
<dbReference type="PATRIC" id="fig|1198232.3.peg.469"/>
<dbReference type="RefSeq" id="WP_020932017.1">
    <property type="nucleotide sequence ID" value="NC_021917.1"/>
</dbReference>
<dbReference type="InterPro" id="IPR029044">
    <property type="entry name" value="Nucleotide-diphossugar_trans"/>
</dbReference>
<protein>
    <submittedName>
        <fullName evidence="1">Glycosyltransferase</fullName>
    </submittedName>
</protein>
<dbReference type="PANTHER" id="PTHR43179">
    <property type="entry name" value="RHAMNOSYLTRANSFERASE WBBL"/>
    <property type="match status" value="1"/>
</dbReference>
<dbReference type="Proteomes" id="UP000015380">
    <property type="component" value="Chromosome"/>
</dbReference>
<sequence>MLNKPPIISISIVSHLQGSLVKLLLGDIESVCKGMSIEVLLTLNLAENFDVDAENYFFPITIHSNKQPSGFAENHNRAFSRASGQFFCVLNPDIRINDNPFVPLISCLENPSVGVVAPLVFNEYGVLDNNARFFPSPLKILCKALGGCKGSDYEVKKEVIFPDWVGGMFMLFRSKVYKTMYGLNERYFLYYEDVDMCARLRLSSYQVALCPDAKVVHHAQRSSHRSFKYFRWHLASMIRFLCSRDYWRLKYGK</sequence>
<organism evidence="1 2">
    <name type="scientific">Cycloclasticus zancles 78-ME</name>
    <dbReference type="NCBI Taxonomy" id="1198232"/>
    <lineage>
        <taxon>Bacteria</taxon>
        <taxon>Pseudomonadati</taxon>
        <taxon>Pseudomonadota</taxon>
        <taxon>Gammaproteobacteria</taxon>
        <taxon>Thiotrichales</taxon>
        <taxon>Piscirickettsiaceae</taxon>
        <taxon>Cycloclasticus</taxon>
    </lineage>
</organism>
<proteinExistence type="predicted"/>
<dbReference type="Gene3D" id="3.90.550.10">
    <property type="entry name" value="Spore Coat Polysaccharide Biosynthesis Protein SpsA, Chain A"/>
    <property type="match status" value="1"/>
</dbReference>
<keyword evidence="2" id="KW-1185">Reference proteome</keyword>
<dbReference type="PANTHER" id="PTHR43179:SF7">
    <property type="entry name" value="RHAMNOSYLTRANSFERASE WBBL"/>
    <property type="match status" value="1"/>
</dbReference>
<dbReference type="HOGENOM" id="CLU_023845_0_4_6"/>
<gene>
    <name evidence="1" type="ORF">CYCME_0459</name>
</gene>
<reference evidence="1 2" key="1">
    <citation type="submission" date="2013-05" db="EMBL/GenBank/DDBJ databases">
        <title>Between feast and famine: a lifestyle of most important marine PAH-degrading bacterium Cycloclasticus sp. 7ME.</title>
        <authorList>
            <person name="Yakimov M.M."/>
            <person name="Messina E."/>
            <person name="Genovese M."/>
            <person name="Denaro R."/>
            <person name="Crisafi F."/>
            <person name="Russo D."/>
            <person name="Cappello S."/>
            <person name="Santisi S."/>
            <person name="Smedile F."/>
            <person name="Golyshina O.V."/>
            <person name="Tran H."/>
            <person name="Pieper D.H."/>
            <person name="Golyshin P.N."/>
            <person name="Giuliano L."/>
        </authorList>
    </citation>
    <scope>NUCLEOTIDE SEQUENCE [LARGE SCALE GENOMIC DNA]</scope>
    <source>
        <strain evidence="1 2">78-ME</strain>
    </source>
</reference>
<dbReference type="KEGG" id="cza:CYCME_0459"/>
<dbReference type="eggNOG" id="COG1216">
    <property type="taxonomic scope" value="Bacteria"/>
</dbReference>
<name>S5TUT4_9GAMM</name>
<accession>S5TUT4</accession>
<dbReference type="GO" id="GO:0016740">
    <property type="term" value="F:transferase activity"/>
    <property type="evidence" value="ECO:0007669"/>
    <property type="project" value="UniProtKB-KW"/>
</dbReference>